<proteinExistence type="predicted"/>
<dbReference type="PRINTS" id="PR00778">
    <property type="entry name" value="HTHARSR"/>
</dbReference>
<dbReference type="PANTHER" id="PTHR43132">
    <property type="entry name" value="ARSENICAL RESISTANCE OPERON REPRESSOR ARSR-RELATED"/>
    <property type="match status" value="1"/>
</dbReference>
<dbReference type="AlphaFoldDB" id="A0A426DBA8"/>
<evidence type="ECO:0000256" key="1">
    <source>
        <dbReference type="ARBA" id="ARBA00023015"/>
    </source>
</evidence>
<accession>A0A426DBA8</accession>
<evidence type="ECO:0000256" key="3">
    <source>
        <dbReference type="ARBA" id="ARBA00023163"/>
    </source>
</evidence>
<feature type="domain" description="HTH arsR-type" evidence="4">
    <location>
        <begin position="13"/>
        <end position="106"/>
    </location>
</feature>
<dbReference type="GO" id="GO:0003677">
    <property type="term" value="F:DNA binding"/>
    <property type="evidence" value="ECO:0007669"/>
    <property type="project" value="UniProtKB-KW"/>
</dbReference>
<keyword evidence="3" id="KW-0804">Transcription</keyword>
<dbReference type="Gene3D" id="1.10.10.10">
    <property type="entry name" value="Winged helix-like DNA-binding domain superfamily/Winged helix DNA-binding domain"/>
    <property type="match status" value="1"/>
</dbReference>
<comment type="caution">
    <text evidence="5">The sequence shown here is derived from an EMBL/GenBank/DDBJ whole genome shotgun (WGS) entry which is preliminary data.</text>
</comment>
<dbReference type="NCBIfam" id="NF033788">
    <property type="entry name" value="HTH_metalloreg"/>
    <property type="match status" value="1"/>
</dbReference>
<dbReference type="RefSeq" id="WP_120422167.1">
    <property type="nucleotide sequence ID" value="NZ_RHJS01000002.1"/>
</dbReference>
<name>A0A426DBA8_9FIRM</name>
<gene>
    <name evidence="5" type="ORF">EBB54_01070</name>
</gene>
<dbReference type="PROSITE" id="PS50987">
    <property type="entry name" value="HTH_ARSR_2"/>
    <property type="match status" value="1"/>
</dbReference>
<keyword evidence="6" id="KW-1185">Reference proteome</keyword>
<dbReference type="InterPro" id="IPR036390">
    <property type="entry name" value="WH_DNA-bd_sf"/>
</dbReference>
<dbReference type="GO" id="GO:0003700">
    <property type="term" value="F:DNA-binding transcription factor activity"/>
    <property type="evidence" value="ECO:0007669"/>
    <property type="project" value="InterPro"/>
</dbReference>
<evidence type="ECO:0000313" key="6">
    <source>
        <dbReference type="Proteomes" id="UP000274920"/>
    </source>
</evidence>
<dbReference type="CDD" id="cd00090">
    <property type="entry name" value="HTH_ARSR"/>
    <property type="match status" value="1"/>
</dbReference>
<dbReference type="InterPro" id="IPR001845">
    <property type="entry name" value="HTH_ArsR_DNA-bd_dom"/>
</dbReference>
<dbReference type="EMBL" id="RHJS01000002">
    <property type="protein sequence ID" value="RRK30126.1"/>
    <property type="molecule type" value="Genomic_DNA"/>
</dbReference>
<dbReference type="Pfam" id="PF01022">
    <property type="entry name" value="HTH_5"/>
    <property type="match status" value="1"/>
</dbReference>
<protein>
    <submittedName>
        <fullName evidence="5">ArsR family transcriptional regulator</fullName>
    </submittedName>
</protein>
<evidence type="ECO:0000313" key="5">
    <source>
        <dbReference type="EMBL" id="RRK30126.1"/>
    </source>
</evidence>
<dbReference type="Proteomes" id="UP000274920">
    <property type="component" value="Unassembled WGS sequence"/>
</dbReference>
<dbReference type="SUPFAM" id="SSF46785">
    <property type="entry name" value="Winged helix' DNA-binding domain"/>
    <property type="match status" value="1"/>
</dbReference>
<sequence length="106" mass="12198">MAEYQVGQIYEGLKESDLYILTEFFKMLGNPTRIRILFLLMEQDANVGDLAEQLGITQSAVSHQLNLLKSNKLVRRRRDGKMIFYALVDEHVQMVIEKGAEHICGR</sequence>
<dbReference type="PANTHER" id="PTHR43132:SF6">
    <property type="entry name" value="HTH-TYPE TRANSCRIPTIONAL REPRESSOR CZRA"/>
    <property type="match status" value="1"/>
</dbReference>
<evidence type="ECO:0000256" key="2">
    <source>
        <dbReference type="ARBA" id="ARBA00023125"/>
    </source>
</evidence>
<dbReference type="InterPro" id="IPR036388">
    <property type="entry name" value="WH-like_DNA-bd_sf"/>
</dbReference>
<reference evidence="5" key="1">
    <citation type="submission" date="2018-10" db="EMBL/GenBank/DDBJ databases">
        <title>Schaedlerella arabinophila gen. nov. sp. nov., isolated from the mouse intestinal tract and comparative analysis with the genome of the closely related altered Schaedler flora strain ASF502.</title>
        <authorList>
            <person name="Miyake S."/>
            <person name="Soh M."/>
            <person name="Seedorf H."/>
        </authorList>
    </citation>
    <scope>NUCLEOTIDE SEQUENCE [LARGE SCALE GENOMIC DNA]</scope>
    <source>
        <strain evidence="5">DSM 106076</strain>
    </source>
</reference>
<dbReference type="SMART" id="SM00418">
    <property type="entry name" value="HTH_ARSR"/>
    <property type="match status" value="1"/>
</dbReference>
<dbReference type="InterPro" id="IPR011991">
    <property type="entry name" value="ArsR-like_HTH"/>
</dbReference>
<evidence type="ECO:0000259" key="4">
    <source>
        <dbReference type="PROSITE" id="PS50987"/>
    </source>
</evidence>
<keyword evidence="2" id="KW-0238">DNA-binding</keyword>
<keyword evidence="1" id="KW-0805">Transcription regulation</keyword>
<organism evidence="5 6">
    <name type="scientific">Schaedlerella arabinosiphila</name>
    <dbReference type="NCBI Taxonomy" id="2044587"/>
    <lineage>
        <taxon>Bacteria</taxon>
        <taxon>Bacillati</taxon>
        <taxon>Bacillota</taxon>
        <taxon>Clostridia</taxon>
        <taxon>Lachnospirales</taxon>
        <taxon>Lachnospiraceae</taxon>
        <taxon>Schaedlerella</taxon>
    </lineage>
</organism>
<dbReference type="InterPro" id="IPR051011">
    <property type="entry name" value="Metal_resp_trans_reg"/>
</dbReference>